<dbReference type="Proteomes" id="UP000245466">
    <property type="component" value="Unassembled WGS sequence"/>
</dbReference>
<comment type="caution">
    <text evidence="1">The sequence shown here is derived from an EMBL/GenBank/DDBJ whole genome shotgun (WGS) entry which is preliminary data.</text>
</comment>
<dbReference type="EMBL" id="QEKI01000028">
    <property type="protein sequence ID" value="PVY36077.1"/>
    <property type="molecule type" value="Genomic_DNA"/>
</dbReference>
<protein>
    <recommendedName>
        <fullName evidence="3">Lipoprotein</fullName>
    </recommendedName>
</protein>
<evidence type="ECO:0000313" key="1">
    <source>
        <dbReference type="EMBL" id="PVY36077.1"/>
    </source>
</evidence>
<name>A0A2U1AI45_9BACT</name>
<keyword evidence="2" id="KW-1185">Reference proteome</keyword>
<sequence length="198" mass="22634">MVKMKSTYRQIISGLSLLLLSSCGIESYRTFGPENGKTEVCSDQFVDCNFSQVIYDNSSDANIYLDFKAKTKDEIEITNVSGHLKWFEKGKEINCPQVLTSIAVRLFQKEKNVADSTFLPNQLIPGRFKTISGTENSLLYELEFSDTTYKFVPTTVDKMAVNLVIRTKATSTGKLYEHRKTIKLNANKHHYFWFLRDG</sequence>
<dbReference type="AlphaFoldDB" id="A0A2U1AI45"/>
<dbReference type="RefSeq" id="WP_116545455.1">
    <property type="nucleotide sequence ID" value="NZ_QEKI01000028.1"/>
</dbReference>
<evidence type="ECO:0000313" key="2">
    <source>
        <dbReference type="Proteomes" id="UP000245466"/>
    </source>
</evidence>
<reference evidence="1 2" key="1">
    <citation type="submission" date="2018-04" db="EMBL/GenBank/DDBJ databases">
        <title>Genomic Encyclopedia of Type Strains, Phase IV (KMG-IV): sequencing the most valuable type-strain genomes for metagenomic binning, comparative biology and taxonomic classification.</title>
        <authorList>
            <person name="Goeker M."/>
        </authorList>
    </citation>
    <scope>NUCLEOTIDE SEQUENCE [LARGE SCALE GENOMIC DNA]</scope>
    <source>
        <strain evidence="1 2">DSM 100231</strain>
    </source>
</reference>
<gene>
    <name evidence="1" type="ORF">C8E01_1282</name>
</gene>
<dbReference type="PROSITE" id="PS51257">
    <property type="entry name" value="PROKAR_LIPOPROTEIN"/>
    <property type="match status" value="1"/>
</dbReference>
<organism evidence="1 2">
    <name type="scientific">Pontibacter virosus</name>
    <dbReference type="NCBI Taxonomy" id="1765052"/>
    <lineage>
        <taxon>Bacteria</taxon>
        <taxon>Pseudomonadati</taxon>
        <taxon>Bacteroidota</taxon>
        <taxon>Cytophagia</taxon>
        <taxon>Cytophagales</taxon>
        <taxon>Hymenobacteraceae</taxon>
        <taxon>Pontibacter</taxon>
    </lineage>
</organism>
<proteinExistence type="predicted"/>
<accession>A0A2U1AI45</accession>
<evidence type="ECO:0008006" key="3">
    <source>
        <dbReference type="Google" id="ProtNLM"/>
    </source>
</evidence>